<gene>
    <name evidence="1" type="ORF">C884_01975</name>
</gene>
<reference evidence="1 2" key="1">
    <citation type="journal article" date="2014" name="Genome Announc.">
        <title>Draft Genome Sequence of Kocuria palustris PEL.</title>
        <authorList>
            <person name="Sharma G."/>
            <person name="Khatri I."/>
            <person name="Subramanian S."/>
        </authorList>
    </citation>
    <scope>NUCLEOTIDE SEQUENCE [LARGE SCALE GENOMIC DNA]</scope>
    <source>
        <strain evidence="1 2">PEL</strain>
    </source>
</reference>
<dbReference type="Proteomes" id="UP000009877">
    <property type="component" value="Unassembled WGS sequence"/>
</dbReference>
<organism evidence="1 2">
    <name type="scientific">Kocuria palustris PEL</name>
    <dbReference type="NCBI Taxonomy" id="1236550"/>
    <lineage>
        <taxon>Bacteria</taxon>
        <taxon>Bacillati</taxon>
        <taxon>Actinomycetota</taxon>
        <taxon>Actinomycetes</taxon>
        <taxon>Micrococcales</taxon>
        <taxon>Micrococcaceae</taxon>
        <taxon>Kocuria</taxon>
    </lineage>
</organism>
<dbReference type="Gene3D" id="1.10.10.10">
    <property type="entry name" value="Winged helix-like DNA-binding domain superfamily/Winged helix DNA-binding domain"/>
    <property type="match status" value="1"/>
</dbReference>
<comment type="caution">
    <text evidence="1">The sequence shown here is derived from an EMBL/GenBank/DDBJ whole genome shotgun (WGS) entry which is preliminary data.</text>
</comment>
<accession>M2XRP9</accession>
<dbReference type="EMBL" id="ANHZ02000040">
    <property type="protein sequence ID" value="EME35478.1"/>
    <property type="molecule type" value="Genomic_DNA"/>
</dbReference>
<evidence type="ECO:0000313" key="1">
    <source>
        <dbReference type="EMBL" id="EME35478.1"/>
    </source>
</evidence>
<evidence type="ECO:0000313" key="2">
    <source>
        <dbReference type="Proteomes" id="UP000009877"/>
    </source>
</evidence>
<name>M2XRP9_9MICC</name>
<dbReference type="InterPro" id="IPR036388">
    <property type="entry name" value="WH-like_DNA-bd_sf"/>
</dbReference>
<protein>
    <submittedName>
        <fullName evidence="1">Uncharacterized protein</fullName>
    </submittedName>
</protein>
<keyword evidence="2" id="KW-1185">Reference proteome</keyword>
<dbReference type="AlphaFoldDB" id="M2XRP9"/>
<proteinExistence type="predicted"/>
<sequence length="68" mass="7424">MERILDTEQIREGLAALSPGQCETVGLVYSRGMSHRRGGGTSAAVARHCQVRIRDGLRALRSAWEESA</sequence>